<dbReference type="InterPro" id="IPR044751">
    <property type="entry name" value="Ion_transp-like_CBS"/>
</dbReference>
<evidence type="ECO:0000256" key="5">
    <source>
        <dbReference type="ARBA" id="ARBA00022989"/>
    </source>
</evidence>
<dbReference type="PANTHER" id="PTHR43099">
    <property type="entry name" value="UPF0053 PROTEIN YRKA"/>
    <property type="match status" value="1"/>
</dbReference>
<keyword evidence="4" id="KW-0677">Repeat</keyword>
<evidence type="ECO:0000259" key="10">
    <source>
        <dbReference type="PROSITE" id="PS51371"/>
    </source>
</evidence>
<keyword evidence="6 8" id="KW-0472">Membrane</keyword>
<dbReference type="InterPro" id="IPR002550">
    <property type="entry name" value="CNNM"/>
</dbReference>
<evidence type="ECO:0000259" key="11">
    <source>
        <dbReference type="PROSITE" id="PS51846"/>
    </source>
</evidence>
<dbReference type="RefSeq" id="WP_171783840.1">
    <property type="nucleotide sequence ID" value="NZ_BAAAML010000009.1"/>
</dbReference>
<feature type="domain" description="CBS" evidence="10">
    <location>
        <begin position="293"/>
        <end position="349"/>
    </location>
</feature>
<sequence length="354" mass="37564">MSNATALWVGLLLLVGNAFFVGAEFAVLSVRRSAIEPRAQAGEKRAQVVLWAMEHVSLMLACAQLGITVCSTGLGIIAEPALAHLLEGPFAALGVPEQLVHPVALVIALGIVVYLHVVLGEMVPKNLAVTGPETAALWFAPPLVVIARLVKPVIVALNWVANHAVRALGVEPKDEVASAFTAQEVQSIVERSRAEGVLADEQGLLSGALGFSARTARDVMVPLGSLVTLTPGATPDDVERLVSRTGYSRFPVVEPAADQPGGDVPGALIGYLHLKDVLYATNGDRERPVPAWRVRATAQVGPDDEVEDALRAMQRSGAHLARVDDGGRTVGVVFLEDILEELVGEVRDAMQRRH</sequence>
<evidence type="ECO:0000256" key="9">
    <source>
        <dbReference type="SAM" id="Phobius"/>
    </source>
</evidence>
<evidence type="ECO:0000256" key="7">
    <source>
        <dbReference type="PROSITE-ProRule" id="PRU00703"/>
    </source>
</evidence>
<dbReference type="SMART" id="SM00116">
    <property type="entry name" value="CBS"/>
    <property type="match status" value="2"/>
</dbReference>
<evidence type="ECO:0000256" key="3">
    <source>
        <dbReference type="ARBA" id="ARBA00022692"/>
    </source>
</evidence>
<proteinExistence type="predicted"/>
<evidence type="ECO:0000256" key="8">
    <source>
        <dbReference type="PROSITE-ProRule" id="PRU01193"/>
    </source>
</evidence>
<feature type="transmembrane region" description="Helical" evidence="9">
    <location>
        <begin position="6"/>
        <end position="27"/>
    </location>
</feature>
<dbReference type="EMBL" id="JABEZU010000002">
    <property type="protein sequence ID" value="NOV97653.1"/>
    <property type="molecule type" value="Genomic_DNA"/>
</dbReference>
<dbReference type="Pfam" id="PF01595">
    <property type="entry name" value="CNNM"/>
    <property type="match status" value="1"/>
</dbReference>
<protein>
    <submittedName>
        <fullName evidence="12">CBS domain containing-hemolysin-like protein</fullName>
    </submittedName>
</protein>
<dbReference type="InterPro" id="IPR051676">
    <property type="entry name" value="UPF0053_domain"/>
</dbReference>
<feature type="transmembrane region" description="Helical" evidence="9">
    <location>
        <begin position="48"/>
        <end position="78"/>
    </location>
</feature>
<keyword evidence="13" id="KW-1185">Reference proteome</keyword>
<dbReference type="PROSITE" id="PS51371">
    <property type="entry name" value="CBS"/>
    <property type="match status" value="2"/>
</dbReference>
<comment type="caution">
    <text evidence="12">The sequence shown here is derived from an EMBL/GenBank/DDBJ whole genome shotgun (WGS) entry which is preliminary data.</text>
</comment>
<keyword evidence="3 8" id="KW-0812">Transmembrane</keyword>
<feature type="domain" description="CNNM transmembrane" evidence="11">
    <location>
        <begin position="1"/>
        <end position="202"/>
    </location>
</feature>
<dbReference type="InterPro" id="IPR000644">
    <property type="entry name" value="CBS_dom"/>
</dbReference>
<evidence type="ECO:0000313" key="13">
    <source>
        <dbReference type="Proteomes" id="UP000757540"/>
    </source>
</evidence>
<dbReference type="Proteomes" id="UP000757540">
    <property type="component" value="Unassembled WGS sequence"/>
</dbReference>
<dbReference type="CDD" id="cd04590">
    <property type="entry name" value="CBS_pair_CorC_HlyC_assoc"/>
    <property type="match status" value="1"/>
</dbReference>
<dbReference type="Gene3D" id="3.10.580.10">
    <property type="entry name" value="CBS-domain"/>
    <property type="match status" value="1"/>
</dbReference>
<feature type="transmembrane region" description="Helical" evidence="9">
    <location>
        <begin position="98"/>
        <end position="119"/>
    </location>
</feature>
<evidence type="ECO:0000256" key="4">
    <source>
        <dbReference type="ARBA" id="ARBA00022737"/>
    </source>
</evidence>
<dbReference type="PANTHER" id="PTHR43099:SF5">
    <property type="entry name" value="HLYC_CORC FAMILY TRANSPORTER"/>
    <property type="match status" value="1"/>
</dbReference>
<dbReference type="PROSITE" id="PS51846">
    <property type="entry name" value="CNNM"/>
    <property type="match status" value="1"/>
</dbReference>
<feature type="domain" description="CBS" evidence="10">
    <location>
        <begin position="220"/>
        <end position="289"/>
    </location>
</feature>
<evidence type="ECO:0000256" key="2">
    <source>
        <dbReference type="ARBA" id="ARBA00022475"/>
    </source>
</evidence>
<gene>
    <name evidence="12" type="ORF">HDG69_002228</name>
</gene>
<keyword evidence="2" id="KW-1003">Cell membrane</keyword>
<evidence type="ECO:0000256" key="6">
    <source>
        <dbReference type="ARBA" id="ARBA00023136"/>
    </source>
</evidence>
<reference evidence="12 13" key="1">
    <citation type="submission" date="2020-05" db="EMBL/GenBank/DDBJ databases">
        <title>Genomic Encyclopedia of Type Strains, Phase III (KMG-III): the genomes of soil and plant-associated and newly described type strains.</title>
        <authorList>
            <person name="Whitman W."/>
        </authorList>
    </citation>
    <scope>NUCLEOTIDE SEQUENCE [LARGE SCALE GENOMIC DNA]</scope>
    <source>
        <strain evidence="12 13">KCTC 19046</strain>
    </source>
</reference>
<name>A0ABX2A6X8_9MICO</name>
<dbReference type="SUPFAM" id="SSF54631">
    <property type="entry name" value="CBS-domain pair"/>
    <property type="match status" value="1"/>
</dbReference>
<keyword evidence="5 8" id="KW-1133">Transmembrane helix</keyword>
<comment type="subcellular location">
    <subcellularLocation>
        <location evidence="1">Cell membrane</location>
        <topology evidence="1">Multi-pass membrane protein</topology>
    </subcellularLocation>
</comment>
<keyword evidence="7" id="KW-0129">CBS domain</keyword>
<accession>A0ABX2A6X8</accession>
<dbReference type="Pfam" id="PF00571">
    <property type="entry name" value="CBS"/>
    <property type="match status" value="2"/>
</dbReference>
<dbReference type="InterPro" id="IPR046342">
    <property type="entry name" value="CBS_dom_sf"/>
</dbReference>
<evidence type="ECO:0000256" key="1">
    <source>
        <dbReference type="ARBA" id="ARBA00004651"/>
    </source>
</evidence>
<evidence type="ECO:0000313" key="12">
    <source>
        <dbReference type="EMBL" id="NOV97653.1"/>
    </source>
</evidence>
<organism evidence="12 13">
    <name type="scientific">Isoptericola halotolerans</name>
    <dbReference type="NCBI Taxonomy" id="300560"/>
    <lineage>
        <taxon>Bacteria</taxon>
        <taxon>Bacillati</taxon>
        <taxon>Actinomycetota</taxon>
        <taxon>Actinomycetes</taxon>
        <taxon>Micrococcales</taxon>
        <taxon>Promicromonosporaceae</taxon>
        <taxon>Isoptericola</taxon>
    </lineage>
</organism>